<dbReference type="PANTHER" id="PTHR33332">
    <property type="entry name" value="REVERSE TRANSCRIPTASE DOMAIN-CONTAINING PROTEIN"/>
    <property type="match status" value="1"/>
</dbReference>
<keyword evidence="2" id="KW-1185">Reference proteome</keyword>
<sequence length="221" mass="24485">MGGKRLPWGHPIPDMRHNHIPKQLGFVSVVPGIAWCGDEDEDEYLQWIFIAWEPQPDEGTIGLGRLLSLSPSGPQGKTQQTEEKLVERSETHLVFGVAGSTESVRNGQFLGADAARVGSGLAGTQHDACWGAQSESHRTTRELSSTKLCELDAIQRDLDRLEGWARANRMKFNKAKYKVLHMGQGNPKHNYRQGGEWIESSSEEKDLGMLVDDLAMCVCST</sequence>
<protein>
    <submittedName>
        <fullName evidence="1">cAMP-dependent protein kinase inhibitor alpha</fullName>
    </submittedName>
</protein>
<gene>
    <name evidence="1" type="ORF">GRJ2_002229500</name>
</gene>
<comment type="caution">
    <text evidence="1">The sequence shown here is derived from an EMBL/GenBank/DDBJ whole genome shotgun (WGS) entry which is preliminary data.</text>
</comment>
<dbReference type="PRINTS" id="PR01345">
    <property type="entry name" value="CERVTRCPTASE"/>
</dbReference>
<organism evidence="1 2">
    <name type="scientific">Grus japonensis</name>
    <name type="common">Japanese crane</name>
    <name type="synonym">Red-crowned crane</name>
    <dbReference type="NCBI Taxonomy" id="30415"/>
    <lineage>
        <taxon>Eukaryota</taxon>
        <taxon>Metazoa</taxon>
        <taxon>Chordata</taxon>
        <taxon>Craniata</taxon>
        <taxon>Vertebrata</taxon>
        <taxon>Euteleostomi</taxon>
        <taxon>Archelosauria</taxon>
        <taxon>Archosauria</taxon>
        <taxon>Dinosauria</taxon>
        <taxon>Saurischia</taxon>
        <taxon>Theropoda</taxon>
        <taxon>Coelurosauria</taxon>
        <taxon>Aves</taxon>
        <taxon>Neognathae</taxon>
        <taxon>Neoaves</taxon>
        <taxon>Gruiformes</taxon>
        <taxon>Gruidae</taxon>
        <taxon>Grus</taxon>
    </lineage>
</organism>
<proteinExistence type="predicted"/>
<name>A0ABC9XJI0_GRUJA</name>
<accession>A0ABC9XJI0</accession>
<dbReference type="EMBL" id="BAAFJT010000018">
    <property type="protein sequence ID" value="GAB0197641.1"/>
    <property type="molecule type" value="Genomic_DNA"/>
</dbReference>
<dbReference type="GO" id="GO:0004860">
    <property type="term" value="F:protein kinase inhibitor activity"/>
    <property type="evidence" value="ECO:0007669"/>
    <property type="project" value="UniProtKB-KW"/>
</dbReference>
<keyword evidence="1" id="KW-0649">Protein kinase inhibitor</keyword>
<dbReference type="AlphaFoldDB" id="A0ABC9XJI0"/>
<evidence type="ECO:0000313" key="1">
    <source>
        <dbReference type="EMBL" id="GAB0197641.1"/>
    </source>
</evidence>
<evidence type="ECO:0000313" key="2">
    <source>
        <dbReference type="Proteomes" id="UP001623348"/>
    </source>
</evidence>
<reference evidence="1 2" key="1">
    <citation type="submission" date="2024-06" db="EMBL/GenBank/DDBJ databases">
        <title>The draft genome of Grus japonensis, version 3.</title>
        <authorList>
            <person name="Nabeshima K."/>
            <person name="Suzuki S."/>
            <person name="Onuma M."/>
        </authorList>
    </citation>
    <scope>NUCLEOTIDE SEQUENCE [LARGE SCALE GENOMIC DNA]</scope>
    <source>
        <strain evidence="1 2">451A</strain>
    </source>
</reference>
<dbReference type="Proteomes" id="UP001623348">
    <property type="component" value="Unassembled WGS sequence"/>
</dbReference>